<dbReference type="PANTHER" id="PTHR13184">
    <property type="entry name" value="37S RIBOSOMAL PROTEIN S22"/>
    <property type="match status" value="1"/>
</dbReference>
<dbReference type="GO" id="GO:0046872">
    <property type="term" value="F:metal ion binding"/>
    <property type="evidence" value="ECO:0007669"/>
    <property type="project" value="UniProtKB-KW"/>
</dbReference>
<dbReference type="GO" id="GO:0006412">
    <property type="term" value="P:translation"/>
    <property type="evidence" value="ECO:0007669"/>
    <property type="project" value="InterPro"/>
</dbReference>
<keyword evidence="3" id="KW-0809">Transit peptide</keyword>
<proteinExistence type="predicted"/>
<accession>A0A8S1MHJ8</accession>
<keyword evidence="6" id="KW-0496">Mitochondrion</keyword>
<evidence type="ECO:0000256" key="7">
    <source>
        <dbReference type="ARBA" id="ARBA00045681"/>
    </source>
</evidence>
<dbReference type="GO" id="GO:0005763">
    <property type="term" value="C:mitochondrial small ribosomal subunit"/>
    <property type="evidence" value="ECO:0007669"/>
    <property type="project" value="TreeGrafter"/>
</dbReference>
<dbReference type="PANTHER" id="PTHR13184:SF5">
    <property type="entry name" value="METHYLTRANSFERASE-LIKE PROTEIN 17, MITOCHONDRIAL"/>
    <property type="match status" value="1"/>
</dbReference>
<dbReference type="InterPro" id="IPR052571">
    <property type="entry name" value="Mt_RNA_Methyltransferase"/>
</dbReference>
<organism evidence="8 9">
    <name type="scientific">Paramecium sonneborni</name>
    <dbReference type="NCBI Taxonomy" id="65129"/>
    <lineage>
        <taxon>Eukaryota</taxon>
        <taxon>Sar</taxon>
        <taxon>Alveolata</taxon>
        <taxon>Ciliophora</taxon>
        <taxon>Intramacronucleata</taxon>
        <taxon>Oligohymenophorea</taxon>
        <taxon>Peniculida</taxon>
        <taxon>Parameciidae</taxon>
        <taxon>Paramecium</taxon>
    </lineage>
</organism>
<comment type="function">
    <text evidence="7">Mitochondrial ribosome (mitoribosome) assembly factor. Binds at the interface of the head and body domains of the mitochondrial small ribosomal subunit (mt-SSU), occluding the mRNA channel and preventing compaction of the head domain towards the body. Probable inactive methyltransferase: retains the characteristic folding and ability to bind S-adenosyl-L-methionine, but it probably lost its methyltransferase activity.</text>
</comment>
<dbReference type="InterPro" id="IPR015324">
    <property type="entry name" value="Ribosomal_Rsm22-like"/>
</dbReference>
<evidence type="ECO:0000313" key="8">
    <source>
        <dbReference type="EMBL" id="CAD8076146.1"/>
    </source>
</evidence>
<comment type="caution">
    <text evidence="8">The sequence shown here is derived from an EMBL/GenBank/DDBJ whole genome shotgun (WGS) entry which is preliminary data.</text>
</comment>
<dbReference type="GO" id="GO:0008168">
    <property type="term" value="F:methyltransferase activity"/>
    <property type="evidence" value="ECO:0007669"/>
    <property type="project" value="InterPro"/>
</dbReference>
<dbReference type="Pfam" id="PF09243">
    <property type="entry name" value="Rsm22"/>
    <property type="match status" value="1"/>
</dbReference>
<protein>
    <submittedName>
        <fullName evidence="8">Uncharacterized protein</fullName>
    </submittedName>
</protein>
<keyword evidence="4" id="KW-0408">Iron</keyword>
<evidence type="ECO:0000313" key="9">
    <source>
        <dbReference type="Proteomes" id="UP000692954"/>
    </source>
</evidence>
<dbReference type="Proteomes" id="UP000692954">
    <property type="component" value="Unassembled WGS sequence"/>
</dbReference>
<evidence type="ECO:0000256" key="3">
    <source>
        <dbReference type="ARBA" id="ARBA00022946"/>
    </source>
</evidence>
<sequence>MIILRASFQFARRVKQLKTSLINDEKKQDIDKISEGFKESKKGDDKEEIKQNQQNLDNVQKKVFEKKFIKSSEFLMACSHQPALSLPEEILKKARKVFSKYPPDELREASYKYMRMYQLLHALEKPLSITIKRNNLFENPENLQKLTEKKVIHLYKKGTSEQELLDKIFERRQKKDLSLDRLNSAEQKLEEFHNFASAIDYDQILTVSYFLRKVPGSFAVSQKIMQEIQKRNPNFNPQSMLDYGSGIGTWAWSFKKLYPDVKNIVCVEPNLYMRKLGKFVSQDYIKDIKFYESLSHTLELSYDYFDFISIAFVLEEINHPEARFLALQSLWAKLSENGIMILACPGSPTGFRFINDFREWILKQKGFIVAPCQHQQTCPMAKEGFQWCHFKQMFTAWPKDVFPKYIYENTAVTEKFSYLAVSKKNWIQEGQEWPRITFDPLKRGKHLILDMCTEQGKLERRIIAKSHGKEGGYYEAKHLNGGDLWRFPKLPPSKVGKKRRKQPVKIL</sequence>
<dbReference type="GO" id="GO:0051536">
    <property type="term" value="F:iron-sulfur cluster binding"/>
    <property type="evidence" value="ECO:0007669"/>
    <property type="project" value="UniProtKB-KW"/>
</dbReference>
<keyword evidence="9" id="KW-1185">Reference proteome</keyword>
<reference evidence="8" key="1">
    <citation type="submission" date="2021-01" db="EMBL/GenBank/DDBJ databases">
        <authorList>
            <consortium name="Genoscope - CEA"/>
            <person name="William W."/>
        </authorList>
    </citation>
    <scope>NUCLEOTIDE SEQUENCE</scope>
</reference>
<evidence type="ECO:0000256" key="1">
    <source>
        <dbReference type="ARBA" id="ARBA00004173"/>
    </source>
</evidence>
<evidence type="ECO:0000256" key="6">
    <source>
        <dbReference type="ARBA" id="ARBA00023128"/>
    </source>
</evidence>
<evidence type="ECO:0000256" key="2">
    <source>
        <dbReference type="ARBA" id="ARBA00022723"/>
    </source>
</evidence>
<keyword evidence="2" id="KW-0479">Metal-binding</keyword>
<evidence type="ECO:0000256" key="4">
    <source>
        <dbReference type="ARBA" id="ARBA00023004"/>
    </source>
</evidence>
<dbReference type="EMBL" id="CAJJDN010000034">
    <property type="protein sequence ID" value="CAD8076146.1"/>
    <property type="molecule type" value="Genomic_DNA"/>
</dbReference>
<dbReference type="GO" id="GO:0003735">
    <property type="term" value="F:structural constituent of ribosome"/>
    <property type="evidence" value="ECO:0007669"/>
    <property type="project" value="TreeGrafter"/>
</dbReference>
<dbReference type="OrthoDB" id="421327at2759"/>
<dbReference type="AlphaFoldDB" id="A0A8S1MHJ8"/>
<comment type="subcellular location">
    <subcellularLocation>
        <location evidence="1">Mitochondrion</location>
    </subcellularLocation>
</comment>
<name>A0A8S1MHJ8_9CILI</name>
<gene>
    <name evidence="8" type="ORF">PSON_ATCC_30995.1.T0340201</name>
</gene>
<evidence type="ECO:0000256" key="5">
    <source>
        <dbReference type="ARBA" id="ARBA00023014"/>
    </source>
</evidence>
<keyword evidence="5" id="KW-0411">Iron-sulfur</keyword>